<sequence length="120" mass="13698">MPNIIEATIMTGHAAGEDVFIPRIPIIPSDFPFQFKRIQFPVRLSFAMSINKAQRKSSKVVGLDLLKPCFSHDQLYVSCSRVEKVNNLVHPSSKRKNKEYRLSRSSVANYFKQENITSVL</sequence>
<evidence type="ECO:0000313" key="1">
    <source>
        <dbReference type="EMBL" id="GBL97978.1"/>
    </source>
</evidence>
<name>A0A4Y2C0W3_ARAVE</name>
<dbReference type="PANTHER" id="PTHR23274:SF51">
    <property type="entry name" value="OS03G0423850 PROTEIN"/>
    <property type="match status" value="1"/>
</dbReference>
<dbReference type="SUPFAM" id="SSF52540">
    <property type="entry name" value="P-loop containing nucleoside triphosphate hydrolases"/>
    <property type="match status" value="1"/>
</dbReference>
<proteinExistence type="predicted"/>
<protein>
    <recommendedName>
        <fullName evidence="3">ATP-dependent DNA helicase</fullName>
    </recommendedName>
</protein>
<dbReference type="Proteomes" id="UP000499080">
    <property type="component" value="Unassembled WGS sequence"/>
</dbReference>
<reference evidence="1 2" key="1">
    <citation type="journal article" date="2019" name="Sci. Rep.">
        <title>Orb-weaving spider Araneus ventricosus genome elucidates the spidroin gene catalogue.</title>
        <authorList>
            <person name="Kono N."/>
            <person name="Nakamura H."/>
            <person name="Ohtoshi R."/>
            <person name="Moran D.A.P."/>
            <person name="Shinohara A."/>
            <person name="Yoshida Y."/>
            <person name="Fujiwara M."/>
            <person name="Mori M."/>
            <person name="Tomita M."/>
            <person name="Arakawa K."/>
        </authorList>
    </citation>
    <scope>NUCLEOTIDE SEQUENCE [LARGE SCALE GENOMIC DNA]</scope>
</reference>
<keyword evidence="2" id="KW-1185">Reference proteome</keyword>
<gene>
    <name evidence="1" type="ORF">AVEN_126877_1</name>
</gene>
<organism evidence="1 2">
    <name type="scientific">Araneus ventricosus</name>
    <name type="common">Orbweaver spider</name>
    <name type="synonym">Epeira ventricosa</name>
    <dbReference type="NCBI Taxonomy" id="182803"/>
    <lineage>
        <taxon>Eukaryota</taxon>
        <taxon>Metazoa</taxon>
        <taxon>Ecdysozoa</taxon>
        <taxon>Arthropoda</taxon>
        <taxon>Chelicerata</taxon>
        <taxon>Arachnida</taxon>
        <taxon>Araneae</taxon>
        <taxon>Araneomorphae</taxon>
        <taxon>Entelegynae</taxon>
        <taxon>Araneoidea</taxon>
        <taxon>Araneidae</taxon>
        <taxon>Araneus</taxon>
    </lineage>
</organism>
<dbReference type="OrthoDB" id="6428367at2759"/>
<dbReference type="EMBL" id="BGPR01000135">
    <property type="protein sequence ID" value="GBL97978.1"/>
    <property type="molecule type" value="Genomic_DNA"/>
</dbReference>
<dbReference type="PANTHER" id="PTHR23274">
    <property type="entry name" value="DNA HELICASE-RELATED"/>
    <property type="match status" value="1"/>
</dbReference>
<dbReference type="GO" id="GO:0006260">
    <property type="term" value="P:DNA replication"/>
    <property type="evidence" value="ECO:0007669"/>
    <property type="project" value="TreeGrafter"/>
</dbReference>
<evidence type="ECO:0008006" key="3">
    <source>
        <dbReference type="Google" id="ProtNLM"/>
    </source>
</evidence>
<evidence type="ECO:0000313" key="2">
    <source>
        <dbReference type="Proteomes" id="UP000499080"/>
    </source>
</evidence>
<accession>A0A4Y2C0W3</accession>
<dbReference type="AlphaFoldDB" id="A0A4Y2C0W3"/>
<dbReference type="GO" id="GO:0005657">
    <property type="term" value="C:replication fork"/>
    <property type="evidence" value="ECO:0007669"/>
    <property type="project" value="TreeGrafter"/>
</dbReference>
<comment type="caution">
    <text evidence="1">The sequence shown here is derived from an EMBL/GenBank/DDBJ whole genome shotgun (WGS) entry which is preliminary data.</text>
</comment>
<dbReference type="InterPro" id="IPR027417">
    <property type="entry name" value="P-loop_NTPase"/>
</dbReference>